<protein>
    <recommendedName>
        <fullName evidence="5">Phosphocarrier protein HPr</fullName>
        <ecNumber evidence="4">2.7.1.121</ecNumber>
    </recommendedName>
</protein>
<keyword evidence="11" id="KW-1185">Reference proteome</keyword>
<evidence type="ECO:0000259" key="9">
    <source>
        <dbReference type="PROSITE" id="PS51350"/>
    </source>
</evidence>
<comment type="function">
    <text evidence="3">General (non sugar-specific) component of the phosphoenolpyruvate-dependent sugar phosphotransferase system (sugar PTS). This major carbohydrate active-transport system catalyzes the phosphorylation of incoming sugar substrates concomitantly with their translocation across the cell membrane. The phosphoryl group from phosphoenolpyruvate (PEP) is transferred to the phosphoryl carrier protein HPr by enzyme I. Phospho-HPr then transfers it to the PTS EIIA domain.</text>
</comment>
<evidence type="ECO:0000256" key="5">
    <source>
        <dbReference type="ARBA" id="ARBA00020422"/>
    </source>
</evidence>
<organism evidence="10 11">
    <name type="scientific">Sinomonas halotolerans</name>
    <dbReference type="NCBI Taxonomy" id="1644133"/>
    <lineage>
        <taxon>Bacteria</taxon>
        <taxon>Bacillati</taxon>
        <taxon>Actinomycetota</taxon>
        <taxon>Actinomycetes</taxon>
        <taxon>Micrococcales</taxon>
        <taxon>Micrococcaceae</taxon>
        <taxon>Sinomonas</taxon>
    </lineage>
</organism>
<comment type="catalytic activity">
    <reaction evidence="1">
        <text>dihydroxyacetone + phosphoenolpyruvate = dihydroxyacetone phosphate + pyruvate</text>
        <dbReference type="Rhea" id="RHEA:18381"/>
        <dbReference type="ChEBI" id="CHEBI:15361"/>
        <dbReference type="ChEBI" id="CHEBI:16016"/>
        <dbReference type="ChEBI" id="CHEBI:57642"/>
        <dbReference type="ChEBI" id="CHEBI:58702"/>
        <dbReference type="EC" id="2.7.1.121"/>
    </reaction>
</comment>
<evidence type="ECO:0000256" key="4">
    <source>
        <dbReference type="ARBA" id="ARBA00012095"/>
    </source>
</evidence>
<dbReference type="SUPFAM" id="SSF53062">
    <property type="entry name" value="PTS system fructose IIA component-like"/>
    <property type="match status" value="1"/>
</dbReference>
<comment type="function">
    <text evidence="2">Component of the dihydroxyacetone kinase complex, which is responsible for the phosphoenolpyruvate (PEP)-dependent phosphorylation of dihydroxyacetone. DhaM serves as the phosphoryl donor. Is phosphorylated by phosphoenolpyruvate in an EI- and HPr-dependent reaction, and a phosphorelay system on histidine residues finally leads to phosphoryl transfer to DhaL and dihydroxyacetone.</text>
</comment>
<dbReference type="Proteomes" id="UP001422074">
    <property type="component" value="Unassembled WGS sequence"/>
</dbReference>
<dbReference type="NCBIfam" id="TIGR01003">
    <property type="entry name" value="PTS_HPr_family"/>
    <property type="match status" value="1"/>
</dbReference>
<dbReference type="InterPro" id="IPR001020">
    <property type="entry name" value="PTS_HPr_His_P_site"/>
</dbReference>
<accession>A0ABU9WX74</accession>
<dbReference type="PROSITE" id="PS51096">
    <property type="entry name" value="PTS_EIIA_TYPE_4"/>
    <property type="match status" value="1"/>
</dbReference>
<keyword evidence="6 10" id="KW-0808">Transferase</keyword>
<dbReference type="InterPro" id="IPR035895">
    <property type="entry name" value="HPr-like_sf"/>
</dbReference>
<evidence type="ECO:0000256" key="7">
    <source>
        <dbReference type="ARBA" id="ARBA00046577"/>
    </source>
</evidence>
<dbReference type="PRINTS" id="PR00107">
    <property type="entry name" value="PHOSPHOCPHPR"/>
</dbReference>
<dbReference type="InterPro" id="IPR039643">
    <property type="entry name" value="DhaM"/>
</dbReference>
<dbReference type="GO" id="GO:0047324">
    <property type="term" value="F:phosphoenolpyruvate-glycerone phosphotransferase activity"/>
    <property type="evidence" value="ECO:0007669"/>
    <property type="project" value="UniProtKB-EC"/>
</dbReference>
<dbReference type="PROSITE" id="PS51350">
    <property type="entry name" value="PTS_HPR_DOM"/>
    <property type="match status" value="1"/>
</dbReference>
<comment type="caution">
    <text evidence="10">The sequence shown here is derived from an EMBL/GenBank/DDBJ whole genome shotgun (WGS) entry which is preliminary data.</text>
</comment>
<name>A0ABU9WX74_9MICC</name>
<proteinExistence type="predicted"/>
<evidence type="ECO:0000256" key="1">
    <source>
        <dbReference type="ARBA" id="ARBA00001113"/>
    </source>
</evidence>
<dbReference type="Gene3D" id="3.40.50.510">
    <property type="entry name" value="Phosphotransferase system, mannose-type IIA component"/>
    <property type="match status" value="1"/>
</dbReference>
<dbReference type="Gene3D" id="3.30.1340.10">
    <property type="entry name" value="HPr-like"/>
    <property type="match status" value="1"/>
</dbReference>
<dbReference type="EC" id="2.7.1.121" evidence="4"/>
<dbReference type="InterPro" id="IPR004701">
    <property type="entry name" value="PTS_EIIA_man-typ"/>
</dbReference>
<dbReference type="PANTHER" id="PTHR38594">
    <property type="entry name" value="PEP-DEPENDENT DIHYDROXYACETONE KINASE, PHOSPHORYL DONOR SUBUNIT DHAM"/>
    <property type="match status" value="1"/>
</dbReference>
<gene>
    <name evidence="10" type="primary">dhaM</name>
    <name evidence="10" type="ORF">ABCQ75_04450</name>
</gene>
<dbReference type="PROSITE" id="PS00369">
    <property type="entry name" value="PTS_HPR_HIS"/>
    <property type="match status" value="1"/>
</dbReference>
<evidence type="ECO:0000259" key="8">
    <source>
        <dbReference type="PROSITE" id="PS51096"/>
    </source>
</evidence>
<comment type="subunit">
    <text evidence="7">Homodimer. The dihydroxyacetone kinase complex is composed of a homodimer of DhaM, a homodimer of DhaK and the subunit DhaL.</text>
</comment>
<dbReference type="InterPro" id="IPR000032">
    <property type="entry name" value="HPr-like"/>
</dbReference>
<evidence type="ECO:0000256" key="3">
    <source>
        <dbReference type="ARBA" id="ARBA00003681"/>
    </source>
</evidence>
<evidence type="ECO:0000313" key="10">
    <source>
        <dbReference type="EMBL" id="MEN2743787.1"/>
    </source>
</evidence>
<dbReference type="SUPFAM" id="SSF55594">
    <property type="entry name" value="HPr-like"/>
    <property type="match status" value="1"/>
</dbReference>
<reference evidence="10 11" key="1">
    <citation type="submission" date="2024-05" db="EMBL/GenBank/DDBJ databases">
        <title>Sinomonas sp. nov., isolated from a waste landfill.</title>
        <authorList>
            <person name="Zhao Y."/>
        </authorList>
    </citation>
    <scope>NUCLEOTIDE SEQUENCE [LARGE SCALE GENOMIC DNA]</scope>
    <source>
        <strain evidence="10 11">CCTCC AB2014300</strain>
    </source>
</reference>
<dbReference type="NCBIfam" id="TIGR02364">
    <property type="entry name" value="dha_pts"/>
    <property type="match status" value="1"/>
</dbReference>
<sequence length="248" mass="24905">MSPVGLLIVSHSERLAEGVVEVARQMAASVPLVAAGGTDDGGVGTSFEKVLTGVAAADTGEGVVVLADLGSAVMTAESVLEFLDDEQRDRVRIADAALVEGAVAAAVAAHAGAGVDAVVRAAEEAVAGVRDEDGPGHGAPRDFGESDDLAYAGELARLAGPDRPTEQAMLTLVNPMGLHARPAAVLAGRLSSFDVEVTVNGVDAQSVMALMALGAGQGATLVVEAAGPDATRAVDFVRKQVQEGFGEV</sequence>
<dbReference type="InterPro" id="IPR012844">
    <property type="entry name" value="DhaM_N"/>
</dbReference>
<dbReference type="Pfam" id="PF03610">
    <property type="entry name" value="EIIA-man"/>
    <property type="match status" value="1"/>
</dbReference>
<dbReference type="Pfam" id="PF00381">
    <property type="entry name" value="PTS-HPr"/>
    <property type="match status" value="1"/>
</dbReference>
<dbReference type="InterPro" id="IPR036662">
    <property type="entry name" value="PTS_EIIA_man-typ_sf"/>
</dbReference>
<keyword evidence="10" id="KW-0418">Kinase</keyword>
<dbReference type="PANTHER" id="PTHR38594:SF1">
    <property type="entry name" value="PEP-DEPENDENT DIHYDROXYACETONE KINASE, PHOSPHORYL DONOR SUBUNIT DHAM"/>
    <property type="match status" value="1"/>
</dbReference>
<feature type="domain" description="HPr" evidence="9">
    <location>
        <begin position="165"/>
        <end position="248"/>
    </location>
</feature>
<evidence type="ECO:0000256" key="6">
    <source>
        <dbReference type="ARBA" id="ARBA00022679"/>
    </source>
</evidence>
<dbReference type="RefSeq" id="WP_345883338.1">
    <property type="nucleotide sequence ID" value="NZ_JBDFRB010000003.1"/>
</dbReference>
<evidence type="ECO:0000313" key="11">
    <source>
        <dbReference type="Proteomes" id="UP001422074"/>
    </source>
</evidence>
<evidence type="ECO:0000256" key="2">
    <source>
        <dbReference type="ARBA" id="ARBA00002788"/>
    </source>
</evidence>
<dbReference type="EMBL" id="JBDFRB010000003">
    <property type="protein sequence ID" value="MEN2743787.1"/>
    <property type="molecule type" value="Genomic_DNA"/>
</dbReference>
<feature type="domain" description="PTS EIIA type-4" evidence="8">
    <location>
        <begin position="3"/>
        <end position="129"/>
    </location>
</feature>
<dbReference type="CDD" id="cd00367">
    <property type="entry name" value="PTS-HPr_like"/>
    <property type="match status" value="1"/>
</dbReference>